<feature type="signal peptide" evidence="2">
    <location>
        <begin position="1"/>
        <end position="20"/>
    </location>
</feature>
<evidence type="ECO:0000313" key="4">
    <source>
        <dbReference type="EMBL" id="MFD2550632.1"/>
    </source>
</evidence>
<evidence type="ECO:0000259" key="3">
    <source>
        <dbReference type="Pfam" id="PF18962"/>
    </source>
</evidence>
<dbReference type="NCBIfam" id="TIGR04183">
    <property type="entry name" value="Por_Secre_tail"/>
    <property type="match status" value="1"/>
</dbReference>
<evidence type="ECO:0000256" key="2">
    <source>
        <dbReference type="SAM" id="SignalP"/>
    </source>
</evidence>
<keyword evidence="5" id="KW-1185">Reference proteome</keyword>
<keyword evidence="1 2" id="KW-0732">Signal</keyword>
<sequence length="272" mass="29199">MKKNYILLLLIATFAWTSQGQITLTQNTDNVITATNSVACPGGNNQQARLFNLSNFGITSGFELTSGEIGVQSVSGTFDVTVKVYDSNANFPTGYPGTLLGSQVVTIPLGSDETIVNYTFSPAITIPSTSTHILIEVEQTDTTSWFIGGTAADTATPYLKSASCSIADYTTPAALGFPDAHYYITATGNLLGVEDFNLDNMSISPNPVNDVLNIQLHQSIQVEKAKLYTVTGQVVLQAENTRKLDLSNLNSGIYLLKVETDKGIVARKIIKN</sequence>
<gene>
    <name evidence="4" type="ORF">ACFSQP_02265</name>
</gene>
<reference evidence="5" key="1">
    <citation type="journal article" date="2019" name="Int. J. Syst. Evol. Microbiol.">
        <title>The Global Catalogue of Microorganisms (GCM) 10K type strain sequencing project: providing services to taxonomists for standard genome sequencing and annotation.</title>
        <authorList>
            <consortium name="The Broad Institute Genomics Platform"/>
            <consortium name="The Broad Institute Genome Sequencing Center for Infectious Disease"/>
            <person name="Wu L."/>
            <person name="Ma J."/>
        </authorList>
    </citation>
    <scope>NUCLEOTIDE SEQUENCE [LARGE SCALE GENOMIC DNA]</scope>
    <source>
        <strain evidence="5">KCTC 42587</strain>
    </source>
</reference>
<name>A0ABW5KSS3_9FLAO</name>
<accession>A0ABW5KSS3</accession>
<evidence type="ECO:0000313" key="5">
    <source>
        <dbReference type="Proteomes" id="UP001597472"/>
    </source>
</evidence>
<feature type="chain" id="PRO_5046873571" evidence="2">
    <location>
        <begin position="21"/>
        <end position="272"/>
    </location>
</feature>
<dbReference type="EMBL" id="JBHULS010000001">
    <property type="protein sequence ID" value="MFD2550632.1"/>
    <property type="molecule type" value="Genomic_DNA"/>
</dbReference>
<dbReference type="RefSeq" id="WP_376891447.1">
    <property type="nucleotide sequence ID" value="NZ_JBHULS010000001.1"/>
</dbReference>
<organism evidence="4 5">
    <name type="scientific">Bizionia sediminis</name>
    <dbReference type="NCBI Taxonomy" id="1737064"/>
    <lineage>
        <taxon>Bacteria</taxon>
        <taxon>Pseudomonadati</taxon>
        <taxon>Bacteroidota</taxon>
        <taxon>Flavobacteriia</taxon>
        <taxon>Flavobacteriales</taxon>
        <taxon>Flavobacteriaceae</taxon>
        <taxon>Bizionia</taxon>
    </lineage>
</organism>
<proteinExistence type="predicted"/>
<protein>
    <submittedName>
        <fullName evidence="4">T9SS type A sorting domain-containing protein</fullName>
    </submittedName>
</protein>
<dbReference type="Pfam" id="PF18962">
    <property type="entry name" value="Por_Secre_tail"/>
    <property type="match status" value="1"/>
</dbReference>
<feature type="domain" description="Secretion system C-terminal sorting" evidence="3">
    <location>
        <begin position="203"/>
        <end position="270"/>
    </location>
</feature>
<comment type="caution">
    <text evidence="4">The sequence shown here is derived from an EMBL/GenBank/DDBJ whole genome shotgun (WGS) entry which is preliminary data.</text>
</comment>
<dbReference type="Proteomes" id="UP001597472">
    <property type="component" value="Unassembled WGS sequence"/>
</dbReference>
<evidence type="ECO:0000256" key="1">
    <source>
        <dbReference type="ARBA" id="ARBA00022729"/>
    </source>
</evidence>
<dbReference type="InterPro" id="IPR026444">
    <property type="entry name" value="Secre_tail"/>
</dbReference>